<accession>A0A210Q3X1</accession>
<comment type="caution">
    <text evidence="2">The sequence shown here is derived from an EMBL/GenBank/DDBJ whole genome shotgun (WGS) entry which is preliminary data.</text>
</comment>
<feature type="compositionally biased region" description="Gly residues" evidence="1">
    <location>
        <begin position="1"/>
        <end position="10"/>
    </location>
</feature>
<reference evidence="2 3" key="1">
    <citation type="journal article" date="2017" name="Nat. Ecol. Evol.">
        <title>Scallop genome provides insights into evolution of bilaterian karyotype and development.</title>
        <authorList>
            <person name="Wang S."/>
            <person name="Zhang J."/>
            <person name="Jiao W."/>
            <person name="Li J."/>
            <person name="Xun X."/>
            <person name="Sun Y."/>
            <person name="Guo X."/>
            <person name="Huan P."/>
            <person name="Dong B."/>
            <person name="Zhang L."/>
            <person name="Hu X."/>
            <person name="Sun X."/>
            <person name="Wang J."/>
            <person name="Zhao C."/>
            <person name="Wang Y."/>
            <person name="Wang D."/>
            <person name="Huang X."/>
            <person name="Wang R."/>
            <person name="Lv J."/>
            <person name="Li Y."/>
            <person name="Zhang Z."/>
            <person name="Liu B."/>
            <person name="Lu W."/>
            <person name="Hui Y."/>
            <person name="Liang J."/>
            <person name="Zhou Z."/>
            <person name="Hou R."/>
            <person name="Li X."/>
            <person name="Liu Y."/>
            <person name="Li H."/>
            <person name="Ning X."/>
            <person name="Lin Y."/>
            <person name="Zhao L."/>
            <person name="Xing Q."/>
            <person name="Dou J."/>
            <person name="Li Y."/>
            <person name="Mao J."/>
            <person name="Guo H."/>
            <person name="Dou H."/>
            <person name="Li T."/>
            <person name="Mu C."/>
            <person name="Jiang W."/>
            <person name="Fu Q."/>
            <person name="Fu X."/>
            <person name="Miao Y."/>
            <person name="Liu J."/>
            <person name="Yu Q."/>
            <person name="Li R."/>
            <person name="Liao H."/>
            <person name="Li X."/>
            <person name="Kong Y."/>
            <person name="Jiang Z."/>
            <person name="Chourrout D."/>
            <person name="Li R."/>
            <person name="Bao Z."/>
        </authorList>
    </citation>
    <scope>NUCLEOTIDE SEQUENCE [LARGE SCALE GENOMIC DNA]</scope>
    <source>
        <strain evidence="2 3">PY_sf001</strain>
    </source>
</reference>
<evidence type="ECO:0000313" key="2">
    <source>
        <dbReference type="EMBL" id="OWF43430.1"/>
    </source>
</evidence>
<keyword evidence="3" id="KW-1185">Reference proteome</keyword>
<evidence type="ECO:0000256" key="1">
    <source>
        <dbReference type="SAM" id="MobiDB-lite"/>
    </source>
</evidence>
<protein>
    <submittedName>
        <fullName evidence="2">Uncharacterized protein</fullName>
    </submittedName>
</protein>
<organism evidence="2 3">
    <name type="scientific">Mizuhopecten yessoensis</name>
    <name type="common">Japanese scallop</name>
    <name type="synonym">Patinopecten yessoensis</name>
    <dbReference type="NCBI Taxonomy" id="6573"/>
    <lineage>
        <taxon>Eukaryota</taxon>
        <taxon>Metazoa</taxon>
        <taxon>Spiralia</taxon>
        <taxon>Lophotrochozoa</taxon>
        <taxon>Mollusca</taxon>
        <taxon>Bivalvia</taxon>
        <taxon>Autobranchia</taxon>
        <taxon>Pteriomorphia</taxon>
        <taxon>Pectinida</taxon>
        <taxon>Pectinoidea</taxon>
        <taxon>Pectinidae</taxon>
        <taxon>Mizuhopecten</taxon>
    </lineage>
</organism>
<gene>
    <name evidence="2" type="ORF">KP79_PYT21643</name>
</gene>
<name>A0A210Q3X1_MIZYE</name>
<dbReference type="AlphaFoldDB" id="A0A210Q3X1"/>
<feature type="compositionally biased region" description="Basic and acidic residues" evidence="1">
    <location>
        <begin position="25"/>
        <end position="35"/>
    </location>
</feature>
<feature type="region of interest" description="Disordered" evidence="1">
    <location>
        <begin position="1"/>
        <end position="66"/>
    </location>
</feature>
<evidence type="ECO:0000313" key="3">
    <source>
        <dbReference type="Proteomes" id="UP000242188"/>
    </source>
</evidence>
<dbReference type="Proteomes" id="UP000242188">
    <property type="component" value="Unassembled WGS sequence"/>
</dbReference>
<feature type="compositionally biased region" description="Polar residues" evidence="1">
    <location>
        <begin position="11"/>
        <end position="21"/>
    </location>
</feature>
<dbReference type="EMBL" id="NEDP02005103">
    <property type="protein sequence ID" value="OWF43430.1"/>
    <property type="molecule type" value="Genomic_DNA"/>
</dbReference>
<sequence>MTEEAGGGSSGTHSQPSNTVLFTLHQEEGAPEHRANHQIQEEGAPEHRANHQIQQEEGAPEHRANHQIREVGAPEHRANHQIQEEGAPEHIVNHQIQVAMEKTAQHQSQALDPSDTVYLPLY</sequence>
<proteinExistence type="predicted"/>